<sequence length="61" mass="6386">MCHSATGTLSPTTITGLRDAPTGYAAAQSIERLLGLQDNNWVLLCNGPGGGRGWADREEGK</sequence>
<organism evidence="1 2">
    <name type="scientific">Pipistrellus nathusii</name>
    <name type="common">Nathusius' pipistrelle</name>
    <dbReference type="NCBI Taxonomy" id="59473"/>
    <lineage>
        <taxon>Eukaryota</taxon>
        <taxon>Metazoa</taxon>
        <taxon>Chordata</taxon>
        <taxon>Craniata</taxon>
        <taxon>Vertebrata</taxon>
        <taxon>Euteleostomi</taxon>
        <taxon>Mammalia</taxon>
        <taxon>Eutheria</taxon>
        <taxon>Laurasiatheria</taxon>
        <taxon>Chiroptera</taxon>
        <taxon>Yangochiroptera</taxon>
        <taxon>Vespertilionidae</taxon>
        <taxon>Pipistrellus</taxon>
    </lineage>
</organism>
<reference evidence="1" key="1">
    <citation type="submission" date="2023-12" db="EMBL/GenBank/DDBJ databases">
        <authorList>
            <person name="Brown T."/>
        </authorList>
    </citation>
    <scope>NUCLEOTIDE SEQUENCE</scope>
</reference>
<protein>
    <submittedName>
        <fullName evidence="1">Uncharacterized protein</fullName>
    </submittedName>
</protein>
<accession>A0ABP0AL25</accession>
<dbReference type="EMBL" id="OY882879">
    <property type="protein sequence ID" value="CAK6450383.1"/>
    <property type="molecule type" value="Genomic_DNA"/>
</dbReference>
<evidence type="ECO:0000313" key="1">
    <source>
        <dbReference type="EMBL" id="CAK6450383.1"/>
    </source>
</evidence>
<name>A0ABP0AL25_PIPNA</name>
<keyword evidence="2" id="KW-1185">Reference proteome</keyword>
<dbReference type="Proteomes" id="UP001314169">
    <property type="component" value="Chromosome X"/>
</dbReference>
<evidence type="ECO:0000313" key="2">
    <source>
        <dbReference type="Proteomes" id="UP001314169"/>
    </source>
</evidence>
<gene>
    <name evidence="1" type="ORF">MPIPNATIZW_LOCUS18689</name>
</gene>
<proteinExistence type="predicted"/>